<evidence type="ECO:0000313" key="3">
    <source>
        <dbReference type="Proteomes" id="UP000018936"/>
    </source>
</evidence>
<dbReference type="Proteomes" id="UP000018936">
    <property type="component" value="Unassembled WGS sequence"/>
</dbReference>
<reference evidence="2 3" key="1">
    <citation type="journal article" date="2013" name="Proc. Natl. Acad. Sci. U.S.A.">
        <title>The king cobra genome reveals dynamic gene evolution and adaptation in the snake venom system.</title>
        <authorList>
            <person name="Vonk F.J."/>
            <person name="Casewell N.R."/>
            <person name="Henkel C.V."/>
            <person name="Heimberg A.M."/>
            <person name="Jansen H.J."/>
            <person name="McCleary R.J."/>
            <person name="Kerkkamp H.M."/>
            <person name="Vos R.A."/>
            <person name="Guerreiro I."/>
            <person name="Calvete J.J."/>
            <person name="Wuster W."/>
            <person name="Woods A.E."/>
            <person name="Logan J.M."/>
            <person name="Harrison R.A."/>
            <person name="Castoe T.A."/>
            <person name="de Koning A.P."/>
            <person name="Pollock D.D."/>
            <person name="Yandell M."/>
            <person name="Calderon D."/>
            <person name="Renjifo C."/>
            <person name="Currier R.B."/>
            <person name="Salgado D."/>
            <person name="Pla D."/>
            <person name="Sanz L."/>
            <person name="Hyder A.S."/>
            <person name="Ribeiro J.M."/>
            <person name="Arntzen J.W."/>
            <person name="van den Thillart G.E."/>
            <person name="Boetzer M."/>
            <person name="Pirovano W."/>
            <person name="Dirks R.P."/>
            <person name="Spaink H.P."/>
            <person name="Duboule D."/>
            <person name="McGlinn E."/>
            <person name="Kini R.M."/>
            <person name="Richardson M.K."/>
        </authorList>
    </citation>
    <scope>NUCLEOTIDE SEQUENCE</scope>
    <source>
        <tissue evidence="2">Blood</tissue>
    </source>
</reference>
<dbReference type="AlphaFoldDB" id="V8N9I6"/>
<protein>
    <submittedName>
        <fullName evidence="2">Uncharacterized protein</fullName>
    </submittedName>
</protein>
<feature type="compositionally biased region" description="Basic and acidic residues" evidence="1">
    <location>
        <begin position="129"/>
        <end position="150"/>
    </location>
</feature>
<dbReference type="EMBL" id="AZIM01006085">
    <property type="protein sequence ID" value="ETE58929.1"/>
    <property type="molecule type" value="Genomic_DNA"/>
</dbReference>
<accession>V8N9I6</accession>
<keyword evidence="3" id="KW-1185">Reference proteome</keyword>
<feature type="compositionally biased region" description="Polar residues" evidence="1">
    <location>
        <begin position="98"/>
        <end position="110"/>
    </location>
</feature>
<feature type="non-terminal residue" evidence="2">
    <location>
        <position position="1"/>
    </location>
</feature>
<evidence type="ECO:0000256" key="1">
    <source>
        <dbReference type="SAM" id="MobiDB-lite"/>
    </source>
</evidence>
<comment type="caution">
    <text evidence="2">The sequence shown here is derived from an EMBL/GenBank/DDBJ whole genome shotgun (WGS) entry which is preliminary data.</text>
</comment>
<evidence type="ECO:0000313" key="2">
    <source>
        <dbReference type="EMBL" id="ETE58929.1"/>
    </source>
</evidence>
<feature type="region of interest" description="Disordered" evidence="1">
    <location>
        <begin position="98"/>
        <end position="150"/>
    </location>
</feature>
<feature type="compositionally biased region" description="Basic and acidic residues" evidence="1">
    <location>
        <begin position="1"/>
        <end position="11"/>
    </location>
</feature>
<proteinExistence type="predicted"/>
<feature type="region of interest" description="Disordered" evidence="1">
    <location>
        <begin position="1"/>
        <end position="20"/>
    </location>
</feature>
<name>V8N9I6_OPHHA</name>
<organism evidence="2 3">
    <name type="scientific">Ophiophagus hannah</name>
    <name type="common">King cobra</name>
    <name type="synonym">Naja hannah</name>
    <dbReference type="NCBI Taxonomy" id="8665"/>
    <lineage>
        <taxon>Eukaryota</taxon>
        <taxon>Metazoa</taxon>
        <taxon>Chordata</taxon>
        <taxon>Craniata</taxon>
        <taxon>Vertebrata</taxon>
        <taxon>Euteleostomi</taxon>
        <taxon>Lepidosauria</taxon>
        <taxon>Squamata</taxon>
        <taxon>Bifurcata</taxon>
        <taxon>Unidentata</taxon>
        <taxon>Episquamata</taxon>
        <taxon>Toxicofera</taxon>
        <taxon>Serpentes</taxon>
        <taxon>Colubroidea</taxon>
        <taxon>Elapidae</taxon>
        <taxon>Elapinae</taxon>
        <taxon>Ophiophagus</taxon>
    </lineage>
</organism>
<gene>
    <name evidence="2" type="ORF">L345_15340</name>
</gene>
<sequence length="150" mass="16393">MTLKKGDRELVPHTTTVTSSPGPCDQHLGACTYDGCGILQSRDRRLRPSIPADFLTSKVGGGEMDLLNDCLIHITTAAICLTILAKRKVAKLGETHITAASLSNGSSAPSCSHLGGKKERRKEGRKQRKKEEGRKEGRPNEKKEEGRRKM</sequence>
<feature type="compositionally biased region" description="Basic residues" evidence="1">
    <location>
        <begin position="118"/>
        <end position="128"/>
    </location>
</feature>